<dbReference type="KEGG" id="ccos:Pan44_13410"/>
<proteinExistence type="predicted"/>
<gene>
    <name evidence="1" type="ORF">Pan44_13410</name>
</gene>
<sequence>MGPFASLLASSAVCAVGTIWGANLSQFSSQLVKACHESITSEYRKSVSQAMRHPARIDKAMISAKRRRDFALQVLLLAGSPQTSHWHDYDALVALAKSAESVRQHKDTSRLAQLAISIDPSRPDAYEIFGISLLNTHKHEHLSELLNEIDKQFDTLNTSRSLYVLAFRQAIHHKRFDSALAFSDKAAEHVFAAAETSDAAVRVAVHFFREWVPFCAVHEANWDAEHSMARHASQLKRGFQRQHAQITKSKNVDEALDTFFKCIRIHILLRNVVRLSRPESLPTEYSNVLATYGDALMRQVDAAIIAEGLKAELRVMKEDSCFWENSEEIVAACQTLSTKARSLNSQSDGVEKVITATSRIEEFLRLHRTLHRCIGRPMPSLNNVKWSRRACEWGPVRGRIQPSVVALIPASRVSHLDLKALRTLLQRWSVDGNTDLAIIVVGSDLIQNGQLAEASSRILFAENDTRWSVGEGNASEWMDELGFEQAYADAMLLIGDRDGNMRTGAIGIGEQAVFHAECVLREIRASEEDADFFLSPVLPGFRRDRDREVDGEPVYRAIGR</sequence>
<dbReference type="AlphaFoldDB" id="A0A517SB35"/>
<reference evidence="1 2" key="1">
    <citation type="submission" date="2019-02" db="EMBL/GenBank/DDBJ databases">
        <title>Deep-cultivation of Planctomycetes and their phenomic and genomic characterization uncovers novel biology.</title>
        <authorList>
            <person name="Wiegand S."/>
            <person name="Jogler M."/>
            <person name="Boedeker C."/>
            <person name="Pinto D."/>
            <person name="Vollmers J."/>
            <person name="Rivas-Marin E."/>
            <person name="Kohn T."/>
            <person name="Peeters S.H."/>
            <person name="Heuer A."/>
            <person name="Rast P."/>
            <person name="Oberbeckmann S."/>
            <person name="Bunk B."/>
            <person name="Jeske O."/>
            <person name="Meyerdierks A."/>
            <person name="Storesund J.E."/>
            <person name="Kallscheuer N."/>
            <person name="Luecker S."/>
            <person name="Lage O.M."/>
            <person name="Pohl T."/>
            <person name="Merkel B.J."/>
            <person name="Hornburger P."/>
            <person name="Mueller R.-W."/>
            <person name="Bruemmer F."/>
            <person name="Labrenz M."/>
            <person name="Spormann A.M."/>
            <person name="Op den Camp H."/>
            <person name="Overmann J."/>
            <person name="Amann R."/>
            <person name="Jetten M.S.M."/>
            <person name="Mascher T."/>
            <person name="Medema M.H."/>
            <person name="Devos D.P."/>
            <person name="Kaster A.-K."/>
            <person name="Ovreas L."/>
            <person name="Rohde M."/>
            <person name="Galperin M.Y."/>
            <person name="Jogler C."/>
        </authorList>
    </citation>
    <scope>NUCLEOTIDE SEQUENCE [LARGE SCALE GENOMIC DNA]</scope>
    <source>
        <strain evidence="1 2">Pan44</strain>
    </source>
</reference>
<accession>A0A517SB35</accession>
<name>A0A517SB35_9PLAN</name>
<evidence type="ECO:0000313" key="2">
    <source>
        <dbReference type="Proteomes" id="UP000315700"/>
    </source>
</evidence>
<evidence type="ECO:0000313" key="1">
    <source>
        <dbReference type="EMBL" id="QDT53325.1"/>
    </source>
</evidence>
<protein>
    <submittedName>
        <fullName evidence="1">Uncharacterized protein</fullName>
    </submittedName>
</protein>
<keyword evidence="2" id="KW-1185">Reference proteome</keyword>
<organism evidence="1 2">
    <name type="scientific">Caulifigura coniformis</name>
    <dbReference type="NCBI Taxonomy" id="2527983"/>
    <lineage>
        <taxon>Bacteria</taxon>
        <taxon>Pseudomonadati</taxon>
        <taxon>Planctomycetota</taxon>
        <taxon>Planctomycetia</taxon>
        <taxon>Planctomycetales</taxon>
        <taxon>Planctomycetaceae</taxon>
        <taxon>Caulifigura</taxon>
    </lineage>
</organism>
<dbReference type="Proteomes" id="UP000315700">
    <property type="component" value="Chromosome"/>
</dbReference>
<dbReference type="InParanoid" id="A0A517SB35"/>
<dbReference type="EMBL" id="CP036271">
    <property type="protein sequence ID" value="QDT53325.1"/>
    <property type="molecule type" value="Genomic_DNA"/>
</dbReference>